<dbReference type="Proteomes" id="UP000256964">
    <property type="component" value="Unassembled WGS sequence"/>
</dbReference>
<evidence type="ECO:0000313" key="2">
    <source>
        <dbReference type="Proteomes" id="UP000256964"/>
    </source>
</evidence>
<name>A0A371D242_9APHY</name>
<dbReference type="AlphaFoldDB" id="A0A371D242"/>
<reference evidence="1 2" key="1">
    <citation type="journal article" date="2018" name="Biotechnol. Biofuels">
        <title>Integrative visual omics of the white-rot fungus Polyporus brumalis exposes the biotechnological potential of its oxidative enzymes for delignifying raw plant biomass.</title>
        <authorList>
            <person name="Miyauchi S."/>
            <person name="Rancon A."/>
            <person name="Drula E."/>
            <person name="Hage H."/>
            <person name="Chaduli D."/>
            <person name="Favel A."/>
            <person name="Grisel S."/>
            <person name="Henrissat B."/>
            <person name="Herpoel-Gimbert I."/>
            <person name="Ruiz-Duenas F.J."/>
            <person name="Chevret D."/>
            <person name="Hainaut M."/>
            <person name="Lin J."/>
            <person name="Wang M."/>
            <person name="Pangilinan J."/>
            <person name="Lipzen A."/>
            <person name="Lesage-Meessen L."/>
            <person name="Navarro D."/>
            <person name="Riley R."/>
            <person name="Grigoriev I.V."/>
            <person name="Zhou S."/>
            <person name="Raouche S."/>
            <person name="Rosso M.N."/>
        </authorList>
    </citation>
    <scope>NUCLEOTIDE SEQUENCE [LARGE SCALE GENOMIC DNA]</scope>
    <source>
        <strain evidence="1 2">BRFM 1820</strain>
    </source>
</reference>
<protein>
    <submittedName>
        <fullName evidence="1">Uncharacterized protein</fullName>
    </submittedName>
</protein>
<proteinExistence type="predicted"/>
<gene>
    <name evidence="1" type="ORF">OH76DRAFT_1420046</name>
</gene>
<keyword evidence="2" id="KW-1185">Reference proteome</keyword>
<dbReference type="EMBL" id="KZ857425">
    <property type="protein sequence ID" value="RDX46616.1"/>
    <property type="molecule type" value="Genomic_DNA"/>
</dbReference>
<evidence type="ECO:0000313" key="1">
    <source>
        <dbReference type="EMBL" id="RDX46616.1"/>
    </source>
</evidence>
<sequence length="140" mass="16223">MELYVDFARALREQYNEDECIFKRLKLEVAKDIDWLPHYVMCVQVNKTYYFAQATDTFKSARGIAAGLALCGENEQKFTEICAKHGVDVHDVLNTLHKYKLPRLELPGKLDPSHTDNAEVWCTHQLRVWQLLMTGASYIE</sequence>
<organism evidence="1 2">
    <name type="scientific">Lentinus brumalis</name>
    <dbReference type="NCBI Taxonomy" id="2498619"/>
    <lineage>
        <taxon>Eukaryota</taxon>
        <taxon>Fungi</taxon>
        <taxon>Dikarya</taxon>
        <taxon>Basidiomycota</taxon>
        <taxon>Agaricomycotina</taxon>
        <taxon>Agaricomycetes</taxon>
        <taxon>Polyporales</taxon>
        <taxon>Polyporaceae</taxon>
        <taxon>Lentinus</taxon>
    </lineage>
</organism>
<accession>A0A371D242</accession>